<reference evidence="2" key="1">
    <citation type="submission" date="2021-02" db="EMBL/GenBank/DDBJ databases">
        <authorList>
            <person name="Nowell W R."/>
        </authorList>
    </citation>
    <scope>NUCLEOTIDE SEQUENCE</scope>
</reference>
<organism evidence="2 3">
    <name type="scientific">Rotaria magnacalcarata</name>
    <dbReference type="NCBI Taxonomy" id="392030"/>
    <lineage>
        <taxon>Eukaryota</taxon>
        <taxon>Metazoa</taxon>
        <taxon>Spiralia</taxon>
        <taxon>Gnathifera</taxon>
        <taxon>Rotifera</taxon>
        <taxon>Eurotatoria</taxon>
        <taxon>Bdelloidea</taxon>
        <taxon>Philodinida</taxon>
        <taxon>Philodinidae</taxon>
        <taxon>Rotaria</taxon>
    </lineage>
</organism>
<comment type="caution">
    <text evidence="2">The sequence shown here is derived from an EMBL/GenBank/DDBJ whole genome shotgun (WGS) entry which is preliminary data.</text>
</comment>
<name>A0A8S3G3D5_9BILA</name>
<dbReference type="EMBL" id="CAJOBI010282668">
    <property type="protein sequence ID" value="CAF5151409.1"/>
    <property type="molecule type" value="Genomic_DNA"/>
</dbReference>
<evidence type="ECO:0000313" key="2">
    <source>
        <dbReference type="EMBL" id="CAF5151409.1"/>
    </source>
</evidence>
<feature type="region of interest" description="Disordered" evidence="1">
    <location>
        <begin position="85"/>
        <end position="130"/>
    </location>
</feature>
<accession>A0A8S3G3D5</accession>
<gene>
    <name evidence="2" type="ORF">SMN809_LOCUS63918</name>
</gene>
<dbReference type="Proteomes" id="UP000676336">
    <property type="component" value="Unassembled WGS sequence"/>
</dbReference>
<feature type="compositionally biased region" description="Polar residues" evidence="1">
    <location>
        <begin position="1"/>
        <end position="12"/>
    </location>
</feature>
<evidence type="ECO:0000313" key="3">
    <source>
        <dbReference type="Proteomes" id="UP000676336"/>
    </source>
</evidence>
<sequence length="186" mass="20519">MHFSSSSTASPLSQNQISNTTNSNNNVLFVPSNTSKMSFIIPNNNNNNNSSQQQIVSSSNILSATSNSGMTTSINLNGINTQTNSTSNISLSSSGQTSQTRSPFLQRPATDQQQQQQRTTPSQSSQQIPQEEFMKILRVLQDNNMTESIETLKKEYQSLFNKTTSSVSEPYFNALDGYIAYVQEQP</sequence>
<proteinExistence type="predicted"/>
<feature type="region of interest" description="Disordered" evidence="1">
    <location>
        <begin position="1"/>
        <end position="29"/>
    </location>
</feature>
<feature type="compositionally biased region" description="Low complexity" evidence="1">
    <location>
        <begin position="13"/>
        <end position="26"/>
    </location>
</feature>
<feature type="non-terminal residue" evidence="2">
    <location>
        <position position="186"/>
    </location>
</feature>
<evidence type="ECO:0000256" key="1">
    <source>
        <dbReference type="SAM" id="MobiDB-lite"/>
    </source>
</evidence>
<dbReference type="AlphaFoldDB" id="A0A8S3G3D5"/>
<protein>
    <submittedName>
        <fullName evidence="2">Uncharacterized protein</fullName>
    </submittedName>
</protein>